<evidence type="ECO:0000256" key="7">
    <source>
        <dbReference type="ARBA" id="ARBA00022927"/>
    </source>
</evidence>
<dbReference type="GO" id="GO:0006891">
    <property type="term" value="P:intra-Golgi vesicle-mediated transport"/>
    <property type="evidence" value="ECO:0007669"/>
    <property type="project" value="UniProtKB-UniRule"/>
</dbReference>
<dbReference type="InterPro" id="IPR010490">
    <property type="entry name" value="COG6"/>
</dbReference>
<evidence type="ECO:0000256" key="9">
    <source>
        <dbReference type="ARBA" id="ARBA00023136"/>
    </source>
</evidence>
<name>A0A1Q3F6J5_CULTA</name>
<sequence length="632" mass="71301">MSEDATVAAPTGAAGPKEDYIQKRLNKILENRIDSDRETLDALTDLSQFYTENTLQSRRNLRSQIERRSLAINENFLAAFREVKLALDDICGDIDAVSDSVDSMKNLLSSTEAQQKELIQQANSLQEENNKLLLQQRIATGFLSRFQLSVTEHQTLYGATRDEPITAEFFNVLDHVQLIHADCRTLLQSGYQTAALDIMEEMTLHQEAALERLYRWTQSHCRNVDANEIGMLVIQGMARLQERPVLFKYVIDEYSTARRSVVVRSFIDALTVGSSSAKPIEMLAHDPKRYIGDMFAYIHQILPVEKENLLMLVKMCDKDITEQIQLAMTTISDGVCHPLKVRVETILNSENDTIVLYSISNLMRFYQNIINNVVKGGQLEQCMVELQAHSETSYLRSLTYQVKQLLTGPNEHKLGLEPPSTDLVPSLSVGRLLNLLKEILSVASMVEGSQSDIIKIVSCVIDPLLQSIQESASHLPTTDMAVYLLNSLYQIESVLTIYEYMDERLERLQAQSDAQLDTLTSEQASSLVANLNLGPIYTVLQSSATQIEQRHLQLFMSKLDSFLEMPEILLLPQVNLLISGNHRATVQKRSFNVIVAIYKQIYERIHDPASGVERPETVFSKTPEQVAELLCG</sequence>
<evidence type="ECO:0000256" key="2">
    <source>
        <dbReference type="ARBA" id="ARBA00004395"/>
    </source>
</evidence>
<evidence type="ECO:0000256" key="6">
    <source>
        <dbReference type="ARBA" id="ARBA00022448"/>
    </source>
</evidence>
<dbReference type="InterPro" id="IPR048369">
    <property type="entry name" value="COG6_C"/>
</dbReference>
<dbReference type="Pfam" id="PF06419">
    <property type="entry name" value="COG6_N"/>
    <property type="match status" value="1"/>
</dbReference>
<feature type="domain" description="Conserved Oligomeric Golgi complex subunit 6 C-terminal" evidence="14">
    <location>
        <begin position="192"/>
        <end position="630"/>
    </location>
</feature>
<comment type="subunit">
    <text evidence="4">Component of the conserved oligomeric Golgi complex which is composed of eight different subunits and is required for normal Golgi morphology and localization.</text>
</comment>
<protein>
    <recommendedName>
        <fullName evidence="5 11">Conserved oligomeric Golgi complex subunit 6</fullName>
        <shortName evidence="11">COG complex subunit 6</shortName>
    </recommendedName>
    <alternativeName>
        <fullName evidence="10 11">Component of oligomeric Golgi complex 6</fullName>
    </alternativeName>
</protein>
<evidence type="ECO:0000256" key="5">
    <source>
        <dbReference type="ARBA" id="ARBA00020973"/>
    </source>
</evidence>
<dbReference type="GO" id="GO:0000139">
    <property type="term" value="C:Golgi membrane"/>
    <property type="evidence" value="ECO:0007669"/>
    <property type="project" value="UniProtKB-SubCell"/>
</dbReference>
<reference evidence="15" key="1">
    <citation type="submission" date="2017-01" db="EMBL/GenBank/DDBJ databases">
        <title>A deep insight into the sialotranscriptome of adult male and female Cluex tarsalis mosquitoes.</title>
        <authorList>
            <person name="Ribeiro J.M."/>
            <person name="Moreira F."/>
            <person name="Bernard K.A."/>
            <person name="Calvo E."/>
        </authorList>
    </citation>
    <scope>NUCLEOTIDE SEQUENCE</scope>
    <source>
        <strain evidence="15">Kern County</strain>
        <tissue evidence="15">Salivary glands</tissue>
    </source>
</reference>
<comment type="subcellular location">
    <subcellularLocation>
        <location evidence="2 11">Golgi apparatus membrane</location>
        <topology evidence="2 11">Peripheral membrane protein</topology>
    </subcellularLocation>
</comment>
<accession>A0A1Q3F6J5</accession>
<evidence type="ECO:0000256" key="12">
    <source>
        <dbReference type="SAM" id="Coils"/>
    </source>
</evidence>
<evidence type="ECO:0000313" key="15">
    <source>
        <dbReference type="EMBL" id="JAV23191.1"/>
    </source>
</evidence>
<evidence type="ECO:0000256" key="8">
    <source>
        <dbReference type="ARBA" id="ARBA00023034"/>
    </source>
</evidence>
<proteinExistence type="inferred from homology"/>
<comment type="similarity">
    <text evidence="3 11">Belongs to the COG6 family.</text>
</comment>
<dbReference type="AlphaFoldDB" id="A0A1Q3F6J5"/>
<dbReference type="PANTHER" id="PTHR21506:SF0">
    <property type="entry name" value="CONSERVED OLIGOMERIC GOLGI COMPLEX SUBUNIT 6"/>
    <property type="match status" value="1"/>
</dbReference>
<comment type="function">
    <text evidence="1 11">Required for normal Golgi function.</text>
</comment>
<evidence type="ECO:0000259" key="14">
    <source>
        <dbReference type="Pfam" id="PF20653"/>
    </source>
</evidence>
<evidence type="ECO:0000256" key="10">
    <source>
        <dbReference type="ARBA" id="ARBA00031348"/>
    </source>
</evidence>
<evidence type="ECO:0000256" key="4">
    <source>
        <dbReference type="ARBA" id="ARBA00011166"/>
    </source>
</evidence>
<keyword evidence="7 11" id="KW-0653">Protein transport</keyword>
<dbReference type="InterPro" id="IPR048368">
    <property type="entry name" value="COG6_N"/>
</dbReference>
<organism evidence="15">
    <name type="scientific">Culex tarsalis</name>
    <name type="common">Encephalitis mosquito</name>
    <dbReference type="NCBI Taxonomy" id="7177"/>
    <lineage>
        <taxon>Eukaryota</taxon>
        <taxon>Metazoa</taxon>
        <taxon>Ecdysozoa</taxon>
        <taxon>Arthropoda</taxon>
        <taxon>Hexapoda</taxon>
        <taxon>Insecta</taxon>
        <taxon>Pterygota</taxon>
        <taxon>Neoptera</taxon>
        <taxon>Endopterygota</taxon>
        <taxon>Diptera</taxon>
        <taxon>Nematocera</taxon>
        <taxon>Culicoidea</taxon>
        <taxon>Culicidae</taxon>
        <taxon>Culicinae</taxon>
        <taxon>Culicini</taxon>
        <taxon>Culex</taxon>
        <taxon>Culex</taxon>
    </lineage>
</organism>
<dbReference type="GO" id="GO:0017119">
    <property type="term" value="C:Golgi transport complex"/>
    <property type="evidence" value="ECO:0007669"/>
    <property type="project" value="UniProtKB-UniRule"/>
</dbReference>
<evidence type="ECO:0000256" key="1">
    <source>
        <dbReference type="ARBA" id="ARBA00003627"/>
    </source>
</evidence>
<keyword evidence="8 11" id="KW-0333">Golgi apparatus</keyword>
<feature type="coiled-coil region" evidence="12">
    <location>
        <begin position="101"/>
        <end position="135"/>
    </location>
</feature>
<dbReference type="PANTHER" id="PTHR21506">
    <property type="entry name" value="COMPONENT OF OLIGOMERIC GOLGI COMPLEX 6"/>
    <property type="match status" value="1"/>
</dbReference>
<dbReference type="EMBL" id="GFDL01011854">
    <property type="protein sequence ID" value="JAV23191.1"/>
    <property type="molecule type" value="Transcribed_RNA"/>
</dbReference>
<keyword evidence="12" id="KW-0175">Coiled coil</keyword>
<evidence type="ECO:0000256" key="11">
    <source>
        <dbReference type="RuleBase" id="RU365075"/>
    </source>
</evidence>
<keyword evidence="6 11" id="KW-0813">Transport</keyword>
<evidence type="ECO:0000256" key="3">
    <source>
        <dbReference type="ARBA" id="ARBA00011023"/>
    </source>
</evidence>
<evidence type="ECO:0000259" key="13">
    <source>
        <dbReference type="Pfam" id="PF06419"/>
    </source>
</evidence>
<dbReference type="SMART" id="SM01087">
    <property type="entry name" value="COG6"/>
    <property type="match status" value="1"/>
</dbReference>
<keyword evidence="9 11" id="KW-0472">Membrane</keyword>
<dbReference type="Pfam" id="PF20653">
    <property type="entry name" value="COG6_C"/>
    <property type="match status" value="1"/>
</dbReference>
<dbReference type="GO" id="GO:0015031">
    <property type="term" value="P:protein transport"/>
    <property type="evidence" value="ECO:0007669"/>
    <property type="project" value="UniProtKB-KW"/>
</dbReference>
<feature type="domain" description="Conserved oligomeric complex COG6 N-terminal" evidence="13">
    <location>
        <begin position="46"/>
        <end position="157"/>
    </location>
</feature>